<dbReference type="Gene3D" id="3.40.50.12090">
    <property type="match status" value="2"/>
</dbReference>
<gene>
    <name evidence="3" type="ORF">JYA63_07940</name>
</gene>
<sequence>MLRLFLPFIAAFTLFLLVPEQASASSTRLSGSDRFEVAVNVSKKGWTSGTSNVVLANYNAFADALSAGPLAYKLNAPVLLTHPKVLTDVTKQEIIRLKNKKVTIIGGTGSVSSSVEKQLKNMGLSVERINGKDRYEVSYNVSKKLSNKGKAIIAYGLNFPDALAISPYASKNEYPILLTNQNAIPNFTKRAIKEKGVQQTIISGGEGSVSALVAQQLPKPTRIGGADRYEVAANVIRELNLSTYNTFLTTGTTFADALTGSVLAAKHNAPVILTRPTSLPDTTKALIQDKVIKQGTILGGEASVSNHITSLFGKSIVLDPGHGGTDPGAIGNGLKEKDVVLDVGLKSKELLKNSGARIVMTRSTDTFITLTNRANMGNNSRADSFISIHANSYPGTKPNGSETYWNDVYNSSESKALATEIQKLLIQKLQTDDRKVKEADFYVIKYVKIPSVLVELGFISNPQDAQKLASPTYRRLAAEAIAQGTINFYK</sequence>
<keyword evidence="4" id="KW-1185">Reference proteome</keyword>
<dbReference type="Proteomes" id="UP001296923">
    <property type="component" value="Unassembled WGS sequence"/>
</dbReference>
<dbReference type="InterPro" id="IPR007253">
    <property type="entry name" value="Cell_wall-bd_2"/>
</dbReference>
<dbReference type="Gene3D" id="3.40.630.40">
    <property type="entry name" value="Zn-dependent exopeptidases"/>
    <property type="match status" value="1"/>
</dbReference>
<dbReference type="CDD" id="cd02696">
    <property type="entry name" value="MurNAc-LAA"/>
    <property type="match status" value="1"/>
</dbReference>
<dbReference type="Pfam" id="PF04122">
    <property type="entry name" value="CW_binding_2"/>
    <property type="match status" value="3"/>
</dbReference>
<dbReference type="Pfam" id="PF01520">
    <property type="entry name" value="Amidase_3"/>
    <property type="match status" value="1"/>
</dbReference>
<evidence type="ECO:0000256" key="1">
    <source>
        <dbReference type="SAM" id="SignalP"/>
    </source>
</evidence>
<evidence type="ECO:0000313" key="4">
    <source>
        <dbReference type="Proteomes" id="UP001296923"/>
    </source>
</evidence>
<evidence type="ECO:0000259" key="2">
    <source>
        <dbReference type="SMART" id="SM00646"/>
    </source>
</evidence>
<feature type="signal peptide" evidence="1">
    <location>
        <begin position="1"/>
        <end position="24"/>
    </location>
</feature>
<comment type="caution">
    <text evidence="3">The sequence shown here is derived from an EMBL/GenBank/DDBJ whole genome shotgun (WGS) entry which is preliminary data.</text>
</comment>
<dbReference type="SUPFAM" id="SSF53187">
    <property type="entry name" value="Zn-dependent exopeptidases"/>
    <property type="match status" value="1"/>
</dbReference>
<feature type="chain" id="PRO_5046581171" evidence="1">
    <location>
        <begin position="25"/>
        <end position="490"/>
    </location>
</feature>
<dbReference type="InterPro" id="IPR002508">
    <property type="entry name" value="MurNAc-LAA_cat"/>
</dbReference>
<dbReference type="PANTHER" id="PTHR30032">
    <property type="entry name" value="N-ACETYLMURAMOYL-L-ALANINE AMIDASE-RELATED"/>
    <property type="match status" value="1"/>
</dbReference>
<keyword evidence="1" id="KW-0732">Signal</keyword>
<dbReference type="SMART" id="SM00646">
    <property type="entry name" value="Ami_3"/>
    <property type="match status" value="1"/>
</dbReference>
<proteinExistence type="predicted"/>
<dbReference type="InterPro" id="IPR051922">
    <property type="entry name" value="Bact_Sporulation_Assoc"/>
</dbReference>
<reference evidence="3 4" key="1">
    <citation type="submission" date="2021-01" db="EMBL/GenBank/DDBJ databases">
        <title>Genome Sequencing of Type Strains.</title>
        <authorList>
            <person name="Lemaire J.F."/>
            <person name="Inderbitzin P."/>
            <person name="Collins S.B."/>
            <person name="Wespe N."/>
            <person name="Knight-Connoni V."/>
        </authorList>
    </citation>
    <scope>NUCLEOTIDE SEQUENCE [LARGE SCALE GENOMIC DNA]</scope>
    <source>
        <strain evidence="3 4">DSM 23009</strain>
    </source>
</reference>
<feature type="domain" description="MurNAc-LAA" evidence="2">
    <location>
        <begin position="374"/>
        <end position="486"/>
    </location>
</feature>
<dbReference type="PANTHER" id="PTHR30032:SF1">
    <property type="entry name" value="N-ACETYLMURAMOYL-L-ALANINE AMIDASE LYTC"/>
    <property type="match status" value="1"/>
</dbReference>
<organism evidence="3 4">
    <name type="scientific">Fictibacillus nanhaiensis</name>
    <dbReference type="NCBI Taxonomy" id="742169"/>
    <lineage>
        <taxon>Bacteria</taxon>
        <taxon>Bacillati</taxon>
        <taxon>Bacillota</taxon>
        <taxon>Bacilli</taxon>
        <taxon>Bacillales</taxon>
        <taxon>Fictibacillaceae</taxon>
        <taxon>Fictibacillus</taxon>
    </lineage>
</organism>
<name>A0ABS2ZQB0_9BACL</name>
<accession>A0ABS2ZQB0</accession>
<evidence type="ECO:0000313" key="3">
    <source>
        <dbReference type="EMBL" id="MBN3554189.1"/>
    </source>
</evidence>
<dbReference type="RefSeq" id="WP_205725233.1">
    <property type="nucleotide sequence ID" value="NZ_JAFHKR010000038.1"/>
</dbReference>
<dbReference type="EMBL" id="JAFHKR010000038">
    <property type="protein sequence ID" value="MBN3554189.1"/>
    <property type="molecule type" value="Genomic_DNA"/>
</dbReference>
<protein>
    <submittedName>
        <fullName evidence="3">Cell wall-binding repeat-containing protein</fullName>
    </submittedName>
</protein>